<dbReference type="AlphaFoldDB" id="A0A518IQ08"/>
<dbReference type="Proteomes" id="UP000316770">
    <property type="component" value="Chromosome"/>
</dbReference>
<dbReference type="RefSeq" id="WP_145118529.1">
    <property type="nucleotide sequence ID" value="NZ_CP036292.1"/>
</dbReference>
<reference evidence="3 4" key="1">
    <citation type="submission" date="2019-02" db="EMBL/GenBank/DDBJ databases">
        <title>Deep-cultivation of Planctomycetes and their phenomic and genomic characterization uncovers novel biology.</title>
        <authorList>
            <person name="Wiegand S."/>
            <person name="Jogler M."/>
            <person name="Boedeker C."/>
            <person name="Pinto D."/>
            <person name="Vollmers J."/>
            <person name="Rivas-Marin E."/>
            <person name="Kohn T."/>
            <person name="Peeters S.H."/>
            <person name="Heuer A."/>
            <person name="Rast P."/>
            <person name="Oberbeckmann S."/>
            <person name="Bunk B."/>
            <person name="Jeske O."/>
            <person name="Meyerdierks A."/>
            <person name="Storesund J.E."/>
            <person name="Kallscheuer N."/>
            <person name="Luecker S."/>
            <person name="Lage O.M."/>
            <person name="Pohl T."/>
            <person name="Merkel B.J."/>
            <person name="Hornburger P."/>
            <person name="Mueller R.-W."/>
            <person name="Bruemmer F."/>
            <person name="Labrenz M."/>
            <person name="Spormann A.M."/>
            <person name="Op den Camp H."/>
            <person name="Overmann J."/>
            <person name="Amann R."/>
            <person name="Jetten M.S.M."/>
            <person name="Mascher T."/>
            <person name="Medema M.H."/>
            <person name="Devos D.P."/>
            <person name="Kaster A.-K."/>
            <person name="Ovreas L."/>
            <person name="Rohde M."/>
            <person name="Galperin M.Y."/>
            <person name="Jogler C."/>
        </authorList>
    </citation>
    <scope>NUCLEOTIDE SEQUENCE [LARGE SCALE GENOMIC DNA]</scope>
    <source>
        <strain evidence="3 4">Mal33</strain>
    </source>
</reference>
<evidence type="ECO:0000256" key="2">
    <source>
        <dbReference type="SAM" id="SignalP"/>
    </source>
</evidence>
<keyword evidence="2" id="KW-0732">Signal</keyword>
<evidence type="ECO:0000256" key="1">
    <source>
        <dbReference type="SAM" id="MobiDB-lite"/>
    </source>
</evidence>
<evidence type="ECO:0000313" key="4">
    <source>
        <dbReference type="Proteomes" id="UP000316770"/>
    </source>
</evidence>
<feature type="chain" id="PRO_5021855440" evidence="2">
    <location>
        <begin position="21"/>
        <end position="216"/>
    </location>
</feature>
<dbReference type="OrthoDB" id="291789at2"/>
<sequence length="216" mass="24151" precursor="true">MLRFLFTVACLAATATPALAQYPYPPYSYGGGYGSGAGSTIAGSEMAGMADLVRSSGYANLQNSKAAINVEQARSLQMDNRVKYAETYYEKRRIREEAKSYDRNQITPEQVHRMADMKRPKPLTESQYNPKTGEIHWPLATMQPMMNGTRRRIEQLMQERSPDGRLEASAYFEIARLCETLDDQLGAELDSLPMQEVSQAKAFIKSLSYLARQAAG</sequence>
<dbReference type="EMBL" id="CP036318">
    <property type="protein sequence ID" value="QDV55178.1"/>
    <property type="molecule type" value="Genomic_DNA"/>
</dbReference>
<proteinExistence type="predicted"/>
<organism evidence="3 4">
    <name type="scientific">Rosistilla oblonga</name>
    <dbReference type="NCBI Taxonomy" id="2527990"/>
    <lineage>
        <taxon>Bacteria</taxon>
        <taxon>Pseudomonadati</taxon>
        <taxon>Planctomycetota</taxon>
        <taxon>Planctomycetia</taxon>
        <taxon>Pirellulales</taxon>
        <taxon>Pirellulaceae</taxon>
        <taxon>Rosistilla</taxon>
    </lineage>
</organism>
<name>A0A518IQ08_9BACT</name>
<feature type="signal peptide" evidence="2">
    <location>
        <begin position="1"/>
        <end position="20"/>
    </location>
</feature>
<keyword evidence="4" id="KW-1185">Reference proteome</keyword>
<accession>A0A518IQ08</accession>
<protein>
    <submittedName>
        <fullName evidence="3">Uncharacterized protein</fullName>
    </submittedName>
</protein>
<gene>
    <name evidence="3" type="ORF">Mal33_11480</name>
</gene>
<evidence type="ECO:0000313" key="3">
    <source>
        <dbReference type="EMBL" id="QDV55178.1"/>
    </source>
</evidence>
<feature type="region of interest" description="Disordered" evidence="1">
    <location>
        <begin position="112"/>
        <end position="131"/>
    </location>
</feature>